<evidence type="ECO:0000256" key="5">
    <source>
        <dbReference type="ARBA" id="ARBA00023136"/>
    </source>
</evidence>
<protein>
    <submittedName>
        <fullName evidence="9">O-antigen/teichoic acid export membrane protein</fullName>
    </submittedName>
    <submittedName>
        <fullName evidence="8">Polysaccharide biosynthesis protein</fullName>
    </submittedName>
</protein>
<dbReference type="InterPro" id="IPR050833">
    <property type="entry name" value="Poly_Biosynth_Transport"/>
</dbReference>
<evidence type="ECO:0000256" key="1">
    <source>
        <dbReference type="ARBA" id="ARBA00004651"/>
    </source>
</evidence>
<keyword evidence="5 7" id="KW-0472">Membrane</keyword>
<keyword evidence="2" id="KW-1003">Cell membrane</keyword>
<keyword evidence="10" id="KW-1185">Reference proteome</keyword>
<reference evidence="9" key="3">
    <citation type="submission" date="2021-03" db="EMBL/GenBank/DDBJ databases">
        <title>Genomic Encyclopedia of Type Strains, Phase IV (KMG-IV): sequencing the most valuable type-strain genomes for metagenomic binning, comparative biology and taxonomic classification.</title>
        <authorList>
            <person name="Goeker M."/>
        </authorList>
    </citation>
    <scope>NUCLEOTIDE SEQUENCE</scope>
    <source>
        <strain evidence="9">DSM 22443</strain>
    </source>
</reference>
<keyword evidence="3 7" id="KW-0812">Transmembrane</keyword>
<feature type="region of interest" description="Disordered" evidence="6">
    <location>
        <begin position="1"/>
        <end position="46"/>
    </location>
</feature>
<feature type="transmembrane region" description="Helical" evidence="7">
    <location>
        <begin position="266"/>
        <end position="289"/>
    </location>
</feature>
<dbReference type="Pfam" id="PF13440">
    <property type="entry name" value="Polysacc_synt_3"/>
    <property type="match status" value="1"/>
</dbReference>
<feature type="transmembrane region" description="Helical" evidence="7">
    <location>
        <begin position="432"/>
        <end position="455"/>
    </location>
</feature>
<dbReference type="RefSeq" id="WP_188871314.1">
    <property type="nucleotide sequence ID" value="NZ_BMOO01000003.1"/>
</dbReference>
<gene>
    <name evidence="8" type="primary">hfsF</name>
    <name evidence="8" type="ORF">GCM10009017_14040</name>
    <name evidence="9" type="ORF">J2752_000335</name>
</gene>
<feature type="transmembrane region" description="Helical" evidence="7">
    <location>
        <begin position="372"/>
        <end position="395"/>
    </location>
</feature>
<feature type="transmembrane region" description="Helical" evidence="7">
    <location>
        <begin position="337"/>
        <end position="360"/>
    </location>
</feature>
<feature type="transmembrane region" description="Helical" evidence="7">
    <location>
        <begin position="198"/>
        <end position="219"/>
    </location>
</feature>
<feature type="transmembrane region" description="Helical" evidence="7">
    <location>
        <begin position="67"/>
        <end position="89"/>
    </location>
</feature>
<evidence type="ECO:0000313" key="9">
    <source>
        <dbReference type="EMBL" id="MBP1953454.1"/>
    </source>
</evidence>
<dbReference type="PANTHER" id="PTHR30250">
    <property type="entry name" value="PST FAMILY PREDICTED COLANIC ACID TRANSPORTER"/>
    <property type="match status" value="1"/>
</dbReference>
<feature type="transmembrane region" description="Helical" evidence="7">
    <location>
        <begin position="301"/>
        <end position="325"/>
    </location>
</feature>
<evidence type="ECO:0000256" key="3">
    <source>
        <dbReference type="ARBA" id="ARBA00022692"/>
    </source>
</evidence>
<dbReference type="EMBL" id="BMOO01000003">
    <property type="protein sequence ID" value="GGM65143.1"/>
    <property type="molecule type" value="Genomic_DNA"/>
</dbReference>
<comment type="subcellular location">
    <subcellularLocation>
        <location evidence="1">Cell membrane</location>
        <topology evidence="1">Multi-pass membrane protein</topology>
    </subcellularLocation>
</comment>
<proteinExistence type="predicted"/>
<dbReference type="Proteomes" id="UP000765891">
    <property type="component" value="Unassembled WGS sequence"/>
</dbReference>
<dbReference type="GO" id="GO:0005886">
    <property type="term" value="C:plasma membrane"/>
    <property type="evidence" value="ECO:0007669"/>
    <property type="project" value="UniProtKB-SubCell"/>
</dbReference>
<organism evidence="8 10">
    <name type="scientific">Halarchaeum rubridurum</name>
    <dbReference type="NCBI Taxonomy" id="489911"/>
    <lineage>
        <taxon>Archaea</taxon>
        <taxon>Methanobacteriati</taxon>
        <taxon>Methanobacteriota</taxon>
        <taxon>Stenosarchaea group</taxon>
        <taxon>Halobacteria</taxon>
        <taxon>Halobacteriales</taxon>
        <taxon>Halobacteriaceae</taxon>
    </lineage>
</organism>
<feature type="transmembrane region" description="Helical" evidence="7">
    <location>
        <begin position="134"/>
        <end position="157"/>
    </location>
</feature>
<reference evidence="8" key="2">
    <citation type="submission" date="2020-09" db="EMBL/GenBank/DDBJ databases">
        <authorList>
            <person name="Sun Q."/>
            <person name="Ohkuma M."/>
        </authorList>
    </citation>
    <scope>NUCLEOTIDE SEQUENCE</scope>
    <source>
        <strain evidence="8">JCM 16108</strain>
    </source>
</reference>
<dbReference type="OrthoDB" id="112053at2157"/>
<feature type="transmembrane region" description="Helical" evidence="7">
    <location>
        <begin position="95"/>
        <end position="113"/>
    </location>
</feature>
<evidence type="ECO:0000256" key="4">
    <source>
        <dbReference type="ARBA" id="ARBA00022989"/>
    </source>
</evidence>
<evidence type="ECO:0000256" key="6">
    <source>
        <dbReference type="SAM" id="MobiDB-lite"/>
    </source>
</evidence>
<dbReference type="EMBL" id="JAGGKO010000001">
    <property type="protein sequence ID" value="MBP1953454.1"/>
    <property type="molecule type" value="Genomic_DNA"/>
</dbReference>
<dbReference type="Proteomes" id="UP000614609">
    <property type="component" value="Unassembled WGS sequence"/>
</dbReference>
<feature type="compositionally biased region" description="Basic and acidic residues" evidence="6">
    <location>
        <begin position="29"/>
        <end position="38"/>
    </location>
</feature>
<evidence type="ECO:0000313" key="10">
    <source>
        <dbReference type="Proteomes" id="UP000614609"/>
    </source>
</evidence>
<accession>A0A830FMP0</accession>
<feature type="transmembrane region" description="Helical" evidence="7">
    <location>
        <begin position="467"/>
        <end position="488"/>
    </location>
</feature>
<evidence type="ECO:0000313" key="8">
    <source>
        <dbReference type="EMBL" id="GGM65143.1"/>
    </source>
</evidence>
<feature type="transmembrane region" description="Helical" evidence="7">
    <location>
        <begin position="225"/>
        <end position="245"/>
    </location>
</feature>
<dbReference type="PANTHER" id="PTHR30250:SF11">
    <property type="entry name" value="O-ANTIGEN TRANSPORTER-RELATED"/>
    <property type="match status" value="1"/>
</dbReference>
<evidence type="ECO:0000256" key="2">
    <source>
        <dbReference type="ARBA" id="ARBA00022475"/>
    </source>
</evidence>
<feature type="compositionally biased region" description="Basic and acidic residues" evidence="6">
    <location>
        <begin position="1"/>
        <end position="23"/>
    </location>
</feature>
<feature type="transmembrane region" description="Helical" evidence="7">
    <location>
        <begin position="494"/>
        <end position="513"/>
    </location>
</feature>
<name>A0A830FMP0_9EURY</name>
<dbReference type="AlphaFoldDB" id="A0A830FMP0"/>
<comment type="caution">
    <text evidence="8">The sequence shown here is derived from an EMBL/GenBank/DDBJ whole genome shotgun (WGS) entry which is preliminary data.</text>
</comment>
<feature type="transmembrane region" description="Helical" evidence="7">
    <location>
        <begin position="407"/>
        <end position="426"/>
    </location>
</feature>
<evidence type="ECO:0000256" key="7">
    <source>
        <dbReference type="SAM" id="Phobius"/>
    </source>
</evidence>
<sequence length="529" mass="55234">MTGRDDGGADAADGGREHGRDDHDERDERDDAHDDAAGGRDPLAPRSPALDVALPAARDVDFARAGVLLTAVEALSALVGFVGTVYFAWVLGASALGVFFLFDAILSTVATVTDFGLRDAVEKRVSEGEHPGAILGAALVLKVALLCPFVLLAYPLAPVVDGYVGAPLTPALVAGVLAYEFGLLTLHVLRAELRVAETALLSFARLVVYVGTAVALVQLDYGVRALVYAFVGSYLVLCVLGALRVSTRPARPDRAQFRSLVRYAKYNGISALGGYVYNTMDLLVVGYVLTPAFVAAYELAWRVTTMLLLVTNAVSNTVFAQLSAWHTRGEYERARDAIASALTASLFFVVPAAVGIALFGRDILGVVFGPEYVVAALAFVVLAAEKLVTAVNVVLDAAVRAFDHPRAGAVATVASATLNVALNLLLVPRYGLVGAAAATASAVVVHTLVVGAALARIAPLRANTRDLAWCALAALAMAGVLLVTERVVDPGTSLGLAVLVALGGVVYLGVVLLDGRLREQTRAVLRGVV</sequence>
<reference evidence="8" key="1">
    <citation type="journal article" date="2014" name="Int. J. Syst. Evol. Microbiol.">
        <title>Complete genome sequence of Corynebacterium casei LMG S-19264T (=DSM 44701T), isolated from a smear-ripened cheese.</title>
        <authorList>
            <consortium name="US DOE Joint Genome Institute (JGI-PGF)"/>
            <person name="Walter F."/>
            <person name="Albersmeier A."/>
            <person name="Kalinowski J."/>
            <person name="Ruckert C."/>
        </authorList>
    </citation>
    <scope>NUCLEOTIDE SEQUENCE</scope>
    <source>
        <strain evidence="8">JCM 16108</strain>
    </source>
</reference>
<feature type="transmembrane region" description="Helical" evidence="7">
    <location>
        <begin position="163"/>
        <end position="186"/>
    </location>
</feature>
<keyword evidence="4 7" id="KW-1133">Transmembrane helix</keyword>